<feature type="transmembrane region" description="Helical" evidence="7">
    <location>
        <begin position="792"/>
        <end position="810"/>
    </location>
</feature>
<feature type="compositionally biased region" description="Low complexity" evidence="6">
    <location>
        <begin position="2225"/>
        <end position="2239"/>
    </location>
</feature>
<dbReference type="OrthoDB" id="303066at2759"/>
<evidence type="ECO:0000256" key="5">
    <source>
        <dbReference type="ARBA" id="ARBA00023136"/>
    </source>
</evidence>
<feature type="transmembrane region" description="Helical" evidence="7">
    <location>
        <begin position="1343"/>
        <end position="1360"/>
    </location>
</feature>
<dbReference type="GO" id="GO:0050982">
    <property type="term" value="P:detection of mechanical stimulus"/>
    <property type="evidence" value="ECO:0007669"/>
    <property type="project" value="TreeGrafter"/>
</dbReference>
<evidence type="ECO:0000259" key="8">
    <source>
        <dbReference type="PROSITE" id="PS50853"/>
    </source>
</evidence>
<dbReference type="InterPro" id="IPR003961">
    <property type="entry name" value="FN3_dom"/>
</dbReference>
<evidence type="ECO:0000313" key="9">
    <source>
        <dbReference type="EMBL" id="EQC32411.1"/>
    </source>
</evidence>
<feature type="transmembrane region" description="Helical" evidence="7">
    <location>
        <begin position="475"/>
        <end position="496"/>
    </location>
</feature>
<protein>
    <recommendedName>
        <fullName evidence="8">Fibronectin type-III domain-containing protein</fullName>
    </recommendedName>
</protein>
<feature type="region of interest" description="Disordered" evidence="6">
    <location>
        <begin position="1787"/>
        <end position="1816"/>
    </location>
</feature>
<dbReference type="GO" id="GO:0016020">
    <property type="term" value="C:membrane"/>
    <property type="evidence" value="ECO:0007669"/>
    <property type="project" value="UniProtKB-SubCell"/>
</dbReference>
<dbReference type="GO" id="GO:0008381">
    <property type="term" value="F:mechanosensitive monoatomic ion channel activity"/>
    <property type="evidence" value="ECO:0007669"/>
    <property type="project" value="InterPro"/>
</dbReference>
<feature type="transmembrane region" description="Helical" evidence="7">
    <location>
        <begin position="165"/>
        <end position="188"/>
    </location>
</feature>
<sequence length="2885" mass="317464">MASTWRARTTAYVLDAFSLALLAGAVWRTPSLVATMYLLGSVAGCLTSFARPALPPMAAAVAAASLVGYCMAAGWPLARANVWFAFAGVNVSTGNILVDVAIAVLGLAQTVRQRHASPRPLQRQVSGVAMLASLLERLPALRNAVHRLDAHINLQALVVLLNQAIIGGCLFVAALATPGALGGVYYLFGVGRVVQWTFVTTMIPPLPPPAVVAAPPPRIITTLHKALELHMSYTGITTTSPRRRAIGVYIQRGDESVLVGATETQSVEDVNATFHVPVSVPLETDEAVQLKAVVLASASDGACIENMRRVGQCTFRSSTLLAKHGKSDARFQLLANGAGCGHLGVRYQTTTRIASTLEDLPSPIVERQPSFHATPLAEDFFTDANIPVLLTINVVCLLCAHVYQYPLWATMPLTERAGEILGLQVHREASTPYVSIAAQVGLFLSAAKLRSFYMHARAPAANALASSLPDVVAKLFCYDLVAVVVAVFWCISYPSYVSAGLLGITFAFLGVYGVQGTSTPLLVLMTSYSLAYATSAYLLLLPCVASALPTYYATLGYDDMDLGLQTICALVLCGCHRTRRVWHHPAPRSTSAAEGPADATSHFARWFEDMRLMALCHVDKMVLFTIFVVVLSTAATLFQAGFLILATYLSLYKTHRQRLWRGLLLYSLAICFAVYVWNITCPTPTTDAALYTIAGLSCYRDTKVTILPSTPRPISADTPTLEPILLTSAPLPSTLSAPATTTAPVPTVTPTPTPLIILYNGSGSGNALGMVIEVGVFNTTAPRLGSLWTSSLFNAQLLLIAQVVAQLVLYNKHIHLRAITGSKRPWFYVSRFALEIDRAYRLVGVAVNYVVLLAVALVYERTSDGRYATAVGCVQLLLLAALLDSHLSNLTAFPRGTPHYRRLWRLVLVVELVILVLRYVYQFEPVADAILRNWSFPYCNMEDIGFRRLASQTELSGLFLYLLPTCAMAGLAAWQLAAMDKAIHVHSVFRTPTCAAYWQYTLCLIHGVSHSCFLLVFLAAILATVDISAVGLAFYLIALCATPNRRFDAAWPYLFSLALLVLVVLYSVQLRLDIFANADVAATRRWLGFARLDDSAGNTTLWRLGRAPVLMLVLCSFQRVASWLVPDSFTPPPVVASWVTILSRLWTRPLAISVLLFALVVSAFVHLNVLSLGYLLVVRAVRHADWTSDGLYLQLLRRLTPLLMCIAIAQYALMLWVPSWLLAAQSSYLPWSALSPALQQWLFLRFQHKWSLVTDFSCMLCLALLPRPSALTAIASHPENMQRPPALWTTLSTLVLHYSVPTVLVYVFVTGCAQFGVASGVYLAYSIYLLFHLDRSDLQPKLLRSLMGFNWLYLIALLVYQMPWLHDTTEACNLGTRSASNGVCLSVPVSLGLYKAGTAVGTSDAASPPTLSIVMFLVLLLLAQILDSPAYADVLDYHRSQLERCQKRGFLLNDAIARDRILQWRHLKQEKQAAIQRLKVIVSKLVNKVEEMMDIAMGLHYSLPPVAPARPRVVATSQNSVTLQWTPPESKIHKIRSYRISRQVFPSLTLLGDFGDVVTIKAHSTSCEIRSLRPDTTYQFKVAAVSRMGEGPFSAPSAPASTIALNWGDSCTGGWLRTRKTVPRHGALLRLSTYFPSLQTARHTLRYVVVDGDRLTLYRSEVVAMKHRDEVAAQPTLRKKRAMQAKKEFPSFCLGHIASLDLTEHQHQLDEMSPKMYCMDVHVVVPAPKGPPKTRTYSFQPESMATFDTWVAALAYGAPPLALGPRLLAYLGSKHLQIPAYFLTPPPTSMRRHSTQPDLRSLESPSSRSLSFSLSPSTRRDSLASVVDAPPPARAPQVLWFVQLYAILHTLQDVALQHETRALDLNQIETLDVPSVSELCAVLVNVLRSHSGPFCYLSFIAAFAFQADALNAVYVVALFLVVLCENPRPSAYLWKWILKYSFIALFVRYLFQLPFFCHNYTQSQRLYPSMQPFCPETQLSLTAVPFQPIVLAGLYKYDGSATSAVTTKFQGLQWTFLVICAVLFHRRELQIRGFWVLAHVTTSNPNDDDDDAAALKALPRWQYVWQRYLVKRPLKSDTKKNVNGSMVANLDLTRLHLDALQAIEETEAQDNQDDTDASQSTLSRRRIRRHDSTDSLNGNQFELADFLAASNTADVPMTPSGDEVPSIEHHTRQDALSDLNNHVERLLDEGLDDHAPLLLHPLSPSFDLDDDDASDEGSENDETKPSSSTTPSEPAVPSEGLPSGVEPVYIDEAQALIPRPSRFQALFGREAPAWVLEYYKHLLPSPPVDWDKDIKKAALGTKPGRDYTLASFGACVLSMAYAVLFFHNLGDPPVPGAAPSSALSLSSFNGSMLSGYMVGLVFFHVAVIIWDRVAYVYGSLRIKLCLHYFVVLCVHSLVWLVLPTATTTYLPSSPSLVAYYGLQCIYLVLSSQQIKYGYVVFRGNPLSIRQADALTKTTFGIYLATPFAFEMRALLDYICSTTALDLRMWLTLEGIAAHLFQVKLAMDTRVEQCDILTGNQRQPMKSKLQTAGVYFAGILVCLVAPLALFSTANPTTVQNAVVQASAEFGLVQSDGTFQQLYTSQSNTNPASKLIFTSAIETYAQDIAFASYSNNLWSSSPPLRRKLIEKLNSTDVIQWKMTLTFSRPAPQGQQAVTYSWLQNVTAPQRQLMAVMMNVDVASQASYEIGTSATLRISNMYPSVLNIAATAPPHVRAPFLLRTIEIRRFAEASSGSYWSLVSLDTFAYTNATSPVSNATAISCPASAGFCLITVSDNIVPGLNSIGIGSYGITATYVFVLFTIGAHVKSILRGNVSDILYTELPNPDDLMDLVEGIYIARQEEYVGHLKDEARLFETLIRVLRSPETLLKVTGPNVIHIPHAKEKID</sequence>
<keyword evidence="3 7" id="KW-0812">Transmembrane</keyword>
<feature type="domain" description="Fibronectin type-III" evidence="8">
    <location>
        <begin position="1507"/>
        <end position="1605"/>
    </location>
</feature>
<dbReference type="STRING" id="1156394.T0QCJ2"/>
<dbReference type="Pfam" id="PF24874">
    <property type="entry name" value="Piezo_THU9_anchor"/>
    <property type="match status" value="1"/>
</dbReference>
<feature type="transmembrane region" description="Helical" evidence="7">
    <location>
        <begin position="9"/>
        <end position="27"/>
    </location>
</feature>
<feature type="region of interest" description="Disordered" evidence="6">
    <location>
        <begin position="2202"/>
        <end position="2245"/>
    </location>
</feature>
<feature type="transmembrane region" description="Helical" evidence="7">
    <location>
        <begin position="865"/>
        <end position="883"/>
    </location>
</feature>
<dbReference type="GO" id="GO:0042391">
    <property type="term" value="P:regulation of membrane potential"/>
    <property type="evidence" value="ECO:0007669"/>
    <property type="project" value="TreeGrafter"/>
</dbReference>
<dbReference type="InterPro" id="IPR013783">
    <property type="entry name" value="Ig-like_fold"/>
</dbReference>
<dbReference type="Pfam" id="PF12166">
    <property type="entry name" value="Piezo_cap"/>
    <property type="match status" value="1"/>
</dbReference>
<dbReference type="SUPFAM" id="SSF49265">
    <property type="entry name" value="Fibronectin type III"/>
    <property type="match status" value="1"/>
</dbReference>
<feature type="transmembrane region" description="Helical" evidence="7">
    <location>
        <begin position="536"/>
        <end position="554"/>
    </location>
</feature>
<dbReference type="eggNOG" id="KOG1893">
    <property type="taxonomic scope" value="Eukaryota"/>
</dbReference>
<reference evidence="9 10" key="1">
    <citation type="submission" date="2012-04" db="EMBL/GenBank/DDBJ databases">
        <title>The Genome Sequence of Saprolegnia declina VS20.</title>
        <authorList>
            <consortium name="The Broad Institute Genome Sequencing Platform"/>
            <person name="Russ C."/>
            <person name="Nusbaum C."/>
            <person name="Tyler B."/>
            <person name="van West P."/>
            <person name="Dieguez-Uribeondo J."/>
            <person name="de Bruijn I."/>
            <person name="Tripathy S."/>
            <person name="Jiang R."/>
            <person name="Young S.K."/>
            <person name="Zeng Q."/>
            <person name="Gargeya S."/>
            <person name="Fitzgerald M."/>
            <person name="Haas B."/>
            <person name="Abouelleil A."/>
            <person name="Alvarado L."/>
            <person name="Arachchi H.M."/>
            <person name="Berlin A."/>
            <person name="Chapman S.B."/>
            <person name="Goldberg J."/>
            <person name="Griggs A."/>
            <person name="Gujja S."/>
            <person name="Hansen M."/>
            <person name="Howarth C."/>
            <person name="Imamovic A."/>
            <person name="Larimer J."/>
            <person name="McCowen C."/>
            <person name="Montmayeur A."/>
            <person name="Murphy C."/>
            <person name="Neiman D."/>
            <person name="Pearson M."/>
            <person name="Priest M."/>
            <person name="Roberts A."/>
            <person name="Saif S."/>
            <person name="Shea T."/>
            <person name="Sisk P."/>
            <person name="Sykes S."/>
            <person name="Wortman J."/>
            <person name="Nusbaum C."/>
            <person name="Birren B."/>
        </authorList>
    </citation>
    <scope>NUCLEOTIDE SEQUENCE [LARGE SCALE GENOMIC DNA]</scope>
    <source>
        <strain evidence="9 10">VS20</strain>
    </source>
</reference>
<dbReference type="GO" id="GO:0005261">
    <property type="term" value="F:monoatomic cation channel activity"/>
    <property type="evidence" value="ECO:0007669"/>
    <property type="project" value="TreeGrafter"/>
</dbReference>
<accession>T0QCJ2</accession>
<feature type="transmembrane region" description="Helical" evidence="7">
    <location>
        <begin position="1145"/>
        <end position="1178"/>
    </location>
</feature>
<feature type="transmembrane region" description="Helical" evidence="7">
    <location>
        <begin position="1933"/>
        <end position="1951"/>
    </location>
</feature>
<feature type="compositionally biased region" description="Acidic residues" evidence="6">
    <location>
        <begin position="2105"/>
        <end position="2116"/>
    </location>
</feature>
<feature type="transmembrane region" description="Helical" evidence="7">
    <location>
        <begin position="2382"/>
        <end position="2402"/>
    </location>
</feature>
<feature type="transmembrane region" description="Helical" evidence="7">
    <location>
        <begin position="903"/>
        <end position="921"/>
    </location>
</feature>
<dbReference type="Pfam" id="PF00041">
    <property type="entry name" value="fn3"/>
    <property type="match status" value="1"/>
</dbReference>
<feature type="compositionally biased region" description="Low complexity" evidence="6">
    <location>
        <begin position="1802"/>
        <end position="1816"/>
    </location>
</feature>
<proteinExistence type="inferred from homology"/>
<feature type="transmembrane region" description="Helical" evidence="7">
    <location>
        <begin position="1012"/>
        <end position="1038"/>
    </location>
</feature>
<dbReference type="EMBL" id="JH767164">
    <property type="protein sequence ID" value="EQC32411.1"/>
    <property type="molecule type" value="Genomic_DNA"/>
</dbReference>
<dbReference type="PROSITE" id="PS50853">
    <property type="entry name" value="FN3"/>
    <property type="match status" value="1"/>
</dbReference>
<feature type="transmembrane region" description="Helical" evidence="7">
    <location>
        <begin position="1315"/>
        <end position="1331"/>
    </location>
</feature>
<dbReference type="InterPro" id="IPR031334">
    <property type="entry name" value="Piezo_cap_dom"/>
</dbReference>
<feature type="transmembrane region" description="Helical" evidence="7">
    <location>
        <begin position="57"/>
        <end position="77"/>
    </location>
</feature>
<feature type="transmembrane region" description="Helical" evidence="7">
    <location>
        <begin position="2350"/>
        <end position="2370"/>
    </location>
</feature>
<feature type="transmembrane region" description="Helical" evidence="7">
    <location>
        <begin position="1199"/>
        <end position="1222"/>
    </location>
</feature>
<feature type="transmembrane region" description="Helical" evidence="7">
    <location>
        <begin position="2531"/>
        <end position="2549"/>
    </location>
</feature>
<feature type="transmembrane region" description="Helical" evidence="7">
    <location>
        <begin position="839"/>
        <end position="859"/>
    </location>
</feature>
<dbReference type="InterPro" id="IPR027272">
    <property type="entry name" value="Piezo"/>
</dbReference>
<dbReference type="RefSeq" id="XP_008614352.1">
    <property type="nucleotide sequence ID" value="XM_008616130.1"/>
</dbReference>
<dbReference type="InParanoid" id="T0QCJ2"/>
<evidence type="ECO:0000313" key="10">
    <source>
        <dbReference type="Proteomes" id="UP000030762"/>
    </source>
</evidence>
<feature type="transmembrane region" description="Helical" evidence="7">
    <location>
        <begin position="83"/>
        <end position="107"/>
    </location>
</feature>
<gene>
    <name evidence="9" type="ORF">SDRG_10154</name>
</gene>
<dbReference type="InterPro" id="IPR056770">
    <property type="entry name" value="Piezo_THU9_anchor"/>
</dbReference>
<evidence type="ECO:0000256" key="3">
    <source>
        <dbReference type="ARBA" id="ARBA00022692"/>
    </source>
</evidence>
<dbReference type="VEuPathDB" id="FungiDB:SDRG_10154"/>
<name>T0QCJ2_SAPDV</name>
<dbReference type="InterPro" id="IPR056768">
    <property type="entry name" value="THU_Piezo"/>
</dbReference>
<evidence type="ECO:0000256" key="2">
    <source>
        <dbReference type="ARBA" id="ARBA00007821"/>
    </source>
</evidence>
<evidence type="ECO:0000256" key="7">
    <source>
        <dbReference type="SAM" id="Phobius"/>
    </source>
</evidence>
<keyword evidence="5 7" id="KW-0472">Membrane</keyword>
<dbReference type="SMART" id="SM00060">
    <property type="entry name" value="FN3"/>
    <property type="match status" value="1"/>
</dbReference>
<feature type="region of interest" description="Disordered" evidence="6">
    <location>
        <begin position="2152"/>
        <end position="2171"/>
    </location>
</feature>
<dbReference type="Gene3D" id="2.60.40.10">
    <property type="entry name" value="Immunoglobulins"/>
    <property type="match status" value="1"/>
</dbReference>
<dbReference type="CDD" id="cd00063">
    <property type="entry name" value="FN3"/>
    <property type="match status" value="1"/>
</dbReference>
<feature type="transmembrane region" description="Helical" evidence="7">
    <location>
        <begin position="1894"/>
        <end position="1921"/>
    </location>
</feature>
<feature type="transmembrane region" description="Helical" evidence="7">
    <location>
        <begin position="502"/>
        <end position="524"/>
    </location>
</feature>
<comment type="subcellular location">
    <subcellularLocation>
        <location evidence="1">Membrane</location>
        <topology evidence="1">Multi-pass membrane protein</topology>
    </subcellularLocation>
</comment>
<keyword evidence="4 7" id="KW-1133">Transmembrane helix</keyword>
<dbReference type="InterPro" id="IPR036116">
    <property type="entry name" value="FN3_sf"/>
</dbReference>
<dbReference type="GO" id="GO:0071260">
    <property type="term" value="P:cellular response to mechanical stimulus"/>
    <property type="evidence" value="ECO:0007669"/>
    <property type="project" value="TreeGrafter"/>
</dbReference>
<feature type="transmembrane region" description="Helical" evidence="7">
    <location>
        <begin position="1050"/>
        <end position="1068"/>
    </location>
</feature>
<feature type="transmembrane region" description="Helical" evidence="7">
    <location>
        <begin position="663"/>
        <end position="680"/>
    </location>
</feature>
<evidence type="ECO:0000256" key="1">
    <source>
        <dbReference type="ARBA" id="ARBA00004141"/>
    </source>
</evidence>
<dbReference type="PANTHER" id="PTHR13167">
    <property type="entry name" value="PIEZO-TYPE MECHANOSENSITIVE ION CHANNEL COMPONENT"/>
    <property type="match status" value="1"/>
</dbReference>
<evidence type="ECO:0000256" key="4">
    <source>
        <dbReference type="ARBA" id="ARBA00022989"/>
    </source>
</evidence>
<feature type="transmembrane region" description="Helical" evidence="7">
    <location>
        <begin position="2309"/>
        <end position="2330"/>
    </location>
</feature>
<evidence type="ECO:0000256" key="6">
    <source>
        <dbReference type="SAM" id="MobiDB-lite"/>
    </source>
</evidence>
<feature type="region of interest" description="Disordered" evidence="6">
    <location>
        <begin position="2105"/>
        <end position="2136"/>
    </location>
</feature>
<dbReference type="PANTHER" id="PTHR13167:SF25">
    <property type="entry name" value="PIEZO-TYPE MECHANOSENSITIVE ION CHANNEL COMPONENT"/>
    <property type="match status" value="1"/>
</dbReference>
<dbReference type="OMA" id="DNDESAH"/>
<dbReference type="Proteomes" id="UP000030762">
    <property type="component" value="Unassembled WGS sequence"/>
</dbReference>
<feature type="compositionally biased region" description="Acidic residues" evidence="6">
    <location>
        <begin position="2207"/>
        <end position="2220"/>
    </location>
</feature>
<organism evidence="9 10">
    <name type="scientific">Saprolegnia diclina (strain VS20)</name>
    <dbReference type="NCBI Taxonomy" id="1156394"/>
    <lineage>
        <taxon>Eukaryota</taxon>
        <taxon>Sar</taxon>
        <taxon>Stramenopiles</taxon>
        <taxon>Oomycota</taxon>
        <taxon>Saprolegniomycetes</taxon>
        <taxon>Saprolegniales</taxon>
        <taxon>Saprolegniaceae</taxon>
        <taxon>Saprolegnia</taxon>
    </lineage>
</organism>
<keyword evidence="10" id="KW-1185">Reference proteome</keyword>
<feature type="transmembrane region" description="Helical" evidence="7">
    <location>
        <begin position="621"/>
        <end position="651"/>
    </location>
</feature>
<comment type="similarity">
    <text evidence="2">Belongs to the PIEZO (TC 1.A.75) family.</text>
</comment>
<feature type="transmembrane region" description="Helical" evidence="7">
    <location>
        <begin position="958"/>
        <end position="977"/>
    </location>
</feature>
<dbReference type="GeneID" id="19950881"/>
<dbReference type="Pfam" id="PF23188">
    <property type="entry name" value="THU_Piezo1"/>
    <property type="match status" value="1"/>
</dbReference>